<protein>
    <submittedName>
        <fullName evidence="1">Uncharacterized protein</fullName>
    </submittedName>
</protein>
<dbReference type="AlphaFoldDB" id="A0AAN6XNF8"/>
<reference evidence="1" key="1">
    <citation type="journal article" date="2023" name="Mol. Phylogenet. Evol.">
        <title>Genome-scale phylogeny and comparative genomics of the fungal order Sordariales.</title>
        <authorList>
            <person name="Hensen N."/>
            <person name="Bonometti L."/>
            <person name="Westerberg I."/>
            <person name="Brannstrom I.O."/>
            <person name="Guillou S."/>
            <person name="Cros-Aarteil S."/>
            <person name="Calhoun S."/>
            <person name="Haridas S."/>
            <person name="Kuo A."/>
            <person name="Mondo S."/>
            <person name="Pangilinan J."/>
            <person name="Riley R."/>
            <person name="LaButti K."/>
            <person name="Andreopoulos B."/>
            <person name="Lipzen A."/>
            <person name="Chen C."/>
            <person name="Yan M."/>
            <person name="Daum C."/>
            <person name="Ng V."/>
            <person name="Clum A."/>
            <person name="Steindorff A."/>
            <person name="Ohm R.A."/>
            <person name="Martin F."/>
            <person name="Silar P."/>
            <person name="Natvig D.O."/>
            <person name="Lalanne C."/>
            <person name="Gautier V."/>
            <person name="Ament-Velasquez S.L."/>
            <person name="Kruys A."/>
            <person name="Hutchinson M.I."/>
            <person name="Powell A.J."/>
            <person name="Barry K."/>
            <person name="Miller A.N."/>
            <person name="Grigoriev I.V."/>
            <person name="Debuchy R."/>
            <person name="Gladieux P."/>
            <person name="Hiltunen Thoren M."/>
            <person name="Johannesson H."/>
        </authorList>
    </citation>
    <scope>NUCLEOTIDE SEQUENCE</scope>
    <source>
        <strain evidence="1">CBS 315.58</strain>
    </source>
</reference>
<dbReference type="Proteomes" id="UP001303160">
    <property type="component" value="Unassembled WGS sequence"/>
</dbReference>
<proteinExistence type="predicted"/>
<gene>
    <name evidence="1" type="ORF">QBC40DRAFT_325265</name>
</gene>
<name>A0AAN6XNF8_9PEZI</name>
<evidence type="ECO:0000313" key="2">
    <source>
        <dbReference type="Proteomes" id="UP001303160"/>
    </source>
</evidence>
<keyword evidence="2" id="KW-1185">Reference proteome</keyword>
<reference evidence="1" key="2">
    <citation type="submission" date="2023-05" db="EMBL/GenBank/DDBJ databases">
        <authorList>
            <consortium name="Lawrence Berkeley National Laboratory"/>
            <person name="Steindorff A."/>
            <person name="Hensen N."/>
            <person name="Bonometti L."/>
            <person name="Westerberg I."/>
            <person name="Brannstrom I.O."/>
            <person name="Guillou S."/>
            <person name="Cros-Aarteil S."/>
            <person name="Calhoun S."/>
            <person name="Haridas S."/>
            <person name="Kuo A."/>
            <person name="Mondo S."/>
            <person name="Pangilinan J."/>
            <person name="Riley R."/>
            <person name="Labutti K."/>
            <person name="Andreopoulos B."/>
            <person name="Lipzen A."/>
            <person name="Chen C."/>
            <person name="Yanf M."/>
            <person name="Daum C."/>
            <person name="Ng V."/>
            <person name="Clum A."/>
            <person name="Ohm R."/>
            <person name="Martin F."/>
            <person name="Silar P."/>
            <person name="Natvig D."/>
            <person name="Lalanne C."/>
            <person name="Gautier V."/>
            <person name="Ament-Velasquez S.L."/>
            <person name="Kruys A."/>
            <person name="Hutchinson M.I."/>
            <person name="Powell A.J."/>
            <person name="Barry K."/>
            <person name="Miller A.N."/>
            <person name="Grigoriev I.V."/>
            <person name="Debuchy R."/>
            <person name="Gladieux P."/>
            <person name="Thoren M.H."/>
            <person name="Johannesson H."/>
        </authorList>
    </citation>
    <scope>NUCLEOTIDE SEQUENCE</scope>
    <source>
        <strain evidence="1">CBS 315.58</strain>
    </source>
</reference>
<evidence type="ECO:0000313" key="1">
    <source>
        <dbReference type="EMBL" id="KAK4200967.1"/>
    </source>
</evidence>
<sequence>MDTSDTYFYNYNQRVVRRRCVGNFPITWEPVAPRTAIAQRPTTAFPWAKEELRRRFIAYIEAQIAQFVPNMTTVILTGDPVDYFKLMALYCLLGMARDPHSAMEVLDATRMKAFQDSYGPWCTPEDAFDHFRSGYIAKINNIATFWFSVKHEQKESGEWFTKPVPGQCLLSGVNQEVKLRSIIPIGSNKYLPGTNEHWVGSWIESFYSLGDAMDAFKSHKLDDERNFLPLDQEIRRRWDLGFVAFRPIAHPTDPGRLYLQLVYLVDIAERGKTFEDGPPEFVYEVEAGDQDLAPRPPGRPPAAIQGRHGDVYELSELVKGRGAPVTDSDDVHVVRLPRMDYLRVRYAIQKLTAGMGCRRGVNYLRALQEASRRRAQDRETAEDA</sequence>
<dbReference type="EMBL" id="MU863912">
    <property type="protein sequence ID" value="KAK4200967.1"/>
    <property type="molecule type" value="Genomic_DNA"/>
</dbReference>
<comment type="caution">
    <text evidence="1">The sequence shown here is derived from an EMBL/GenBank/DDBJ whole genome shotgun (WGS) entry which is preliminary data.</text>
</comment>
<accession>A0AAN6XNF8</accession>
<organism evidence="1 2">
    <name type="scientific">Triangularia verruculosa</name>
    <dbReference type="NCBI Taxonomy" id="2587418"/>
    <lineage>
        <taxon>Eukaryota</taxon>
        <taxon>Fungi</taxon>
        <taxon>Dikarya</taxon>
        <taxon>Ascomycota</taxon>
        <taxon>Pezizomycotina</taxon>
        <taxon>Sordariomycetes</taxon>
        <taxon>Sordariomycetidae</taxon>
        <taxon>Sordariales</taxon>
        <taxon>Podosporaceae</taxon>
        <taxon>Triangularia</taxon>
    </lineage>
</organism>